<name>A0A830ZV75_9VIRU</name>
<proteinExistence type="predicted"/>
<organism evidence="2 3">
    <name type="scientific">Vitis emaravirus</name>
    <dbReference type="NCBI Taxonomy" id="2812031"/>
    <lineage>
        <taxon>Viruses</taxon>
        <taxon>Riboviria</taxon>
        <taxon>Orthornavirae</taxon>
        <taxon>Negarnaviricota</taxon>
        <taxon>Polyploviricotina</taxon>
        <taxon>Bunyaviricetes</taxon>
        <taxon>Elliovirales</taxon>
        <taxon>Fimoviridae</taxon>
        <taxon>Emaravirus</taxon>
        <taxon>Emaravirus vitis</taxon>
    </lineage>
</organism>
<keyword evidence="3" id="KW-1185">Reference proteome</keyword>
<sequence>MRITSAWNVGVGVFVILLYMVYNLPVVKLINIISRTNCVCNPHIVFESNMYLMCFDGCKISPVSDYLYNASCSHMSGLTIALCNGERYIGVKPELKKDEGFTVNIFLSCVKKLLLVLITTISAWFMQKPFLFVSSFIHSLMVSRSNLKCSKCDQRYLFKHVDCPTPVARDRTDLNLLFYLLLFFLVFTVSVKADDNIYNYYAHGNHTEIQILDKENYKQDFDVNGYLYTFVVKNSHLIANTVNISVITAPQKHHVDKVTWSCDGNSGCSKDHINKHGLEPSFYVKKVRDGFSCILTQATICGNCHSDHNPIGTKVIVSTYEPYIEIDVTHGNKTEHILITDFNTYIHKPYYVKPIQSLYVNTKEYLVVGKSVYNGVFCSQPAYGCFGPNYIKDDKHFKLINPKVIDTHTADREFLLQHCDDPGVSDIRSLELTDHVYFNSTIIIPHSFGLISIGIPTSGKLIGDFCEREVVVKNIEVNGCFDCASGFEAKIIYKPDTLCGSVNCKIGNFKYKYYVNVDSDSITLHSYTDKPDTKIICNGYIDVVQLSKPLDSDYVLSSNHIHSEAGDIKHWNLFPLLFTDIKYLSLMCLIALISFYLLLRFFLRVTHFTKKLVYNREVIRMKKDDEYTSEYIVVGTAD</sequence>
<feature type="transmembrane region" description="Helical" evidence="1">
    <location>
        <begin position="176"/>
        <end position="193"/>
    </location>
</feature>
<dbReference type="Proteomes" id="UP001156762">
    <property type="component" value="Genome"/>
</dbReference>
<reference evidence="2" key="1">
    <citation type="submission" date="2021-02" db="EMBL/GenBank/DDBJ databases">
        <title>High-throughput sequencing identified novel Varicosavirus, Emaravirus and Deltapartitivirus from Vitis coignetiae.</title>
        <authorList>
            <person name="Nabeshima T."/>
            <person name="Abe J."/>
        </authorList>
    </citation>
    <scope>NUCLEOTIDE SEQUENCE</scope>
    <source>
        <strain evidence="2">T1</strain>
    </source>
</reference>
<dbReference type="EMBL" id="LC604728">
    <property type="protein sequence ID" value="BCS90321.1"/>
    <property type="molecule type" value="Viral_cRNA"/>
</dbReference>
<evidence type="ECO:0000256" key="1">
    <source>
        <dbReference type="SAM" id="Phobius"/>
    </source>
</evidence>
<keyword evidence="1" id="KW-1133">Transmembrane helix</keyword>
<feature type="transmembrane region" description="Helical" evidence="1">
    <location>
        <begin position="583"/>
        <end position="603"/>
    </location>
</feature>
<protein>
    <submittedName>
        <fullName evidence="2">Glycoprotein</fullName>
    </submittedName>
</protein>
<dbReference type="KEGG" id="vg:80554566"/>
<evidence type="ECO:0000313" key="2">
    <source>
        <dbReference type="EMBL" id="BCS90321.1"/>
    </source>
</evidence>
<accession>A0A830ZV75</accession>
<dbReference type="RefSeq" id="YP_010840878.1">
    <property type="nucleotide sequence ID" value="NC_079097.1"/>
</dbReference>
<keyword evidence="1" id="KW-0812">Transmembrane</keyword>
<keyword evidence="1" id="KW-0472">Membrane</keyword>
<dbReference type="GeneID" id="80554566"/>
<feature type="transmembrane region" description="Helical" evidence="1">
    <location>
        <begin position="6"/>
        <end position="25"/>
    </location>
</feature>
<evidence type="ECO:0000313" key="3">
    <source>
        <dbReference type="Proteomes" id="UP001156762"/>
    </source>
</evidence>